<protein>
    <submittedName>
        <fullName evidence="8">Putative eukaryotic translation initiation factor 5</fullName>
    </submittedName>
</protein>
<evidence type="ECO:0000256" key="5">
    <source>
        <dbReference type="ARBA" id="ARBA00023134"/>
    </source>
</evidence>
<sequence>MSNINIRRDVNDSFYRYKMPRLLSKIEGKGNGIKTVIPNMSDVARALSRPPSYPTKFFGSELGAQVKIEDKNDRYIVNGVHEVEKLQNILDSFIDKFVLCGSCKNPETDLVIKEGMILRQCMACGKRTDVDMRHRLSTYILKNPPPKVKKSGQHAAPDSSTNPTSALNGASESQHASDDDDQDELTRQITADAANLKIDDNDSDRWDIDADFSEEAVARRQRELAGGLTIVDNDDFDEDTEDPYDLLGEYITEGNHSDKDIFVKAKELGIGKKHRASIVVIQCLFTEKDILNQIETHSSLLCSFGDSEKHQKSIIGGFERLMGETFPSLMPKAAHIFKALYENDIVDEDAFLVWSEKPSKKYTSRENSKKIHEYSAKFINWLKEAEEDDDSDESD</sequence>
<keyword evidence="5" id="KW-0342">GTP-binding</keyword>
<organism evidence="8 9">
    <name type="scientific">Smittium culicis</name>
    <dbReference type="NCBI Taxonomy" id="133412"/>
    <lineage>
        <taxon>Eukaryota</taxon>
        <taxon>Fungi</taxon>
        <taxon>Fungi incertae sedis</taxon>
        <taxon>Zoopagomycota</taxon>
        <taxon>Kickxellomycotina</taxon>
        <taxon>Harpellomycetes</taxon>
        <taxon>Harpellales</taxon>
        <taxon>Legeriomycetaceae</taxon>
        <taxon>Smittium</taxon>
    </lineage>
</organism>
<dbReference type="InterPro" id="IPR003307">
    <property type="entry name" value="W2_domain"/>
</dbReference>
<dbReference type="CDD" id="cd11561">
    <property type="entry name" value="W2_eIF5"/>
    <property type="match status" value="1"/>
</dbReference>
<evidence type="ECO:0000256" key="6">
    <source>
        <dbReference type="SAM" id="MobiDB-lite"/>
    </source>
</evidence>
<dbReference type="InterPro" id="IPR045196">
    <property type="entry name" value="IF2/IF5"/>
</dbReference>
<keyword evidence="4" id="KW-0648">Protein biosynthesis</keyword>
<name>A0A1R1YPI9_9FUNG</name>
<dbReference type="EMBL" id="LSSM01000468">
    <property type="protein sequence ID" value="OMJ28818.1"/>
    <property type="molecule type" value="Genomic_DNA"/>
</dbReference>
<dbReference type="Proteomes" id="UP000187429">
    <property type="component" value="Unassembled WGS sequence"/>
</dbReference>
<evidence type="ECO:0000256" key="1">
    <source>
        <dbReference type="ARBA" id="ARBA00010397"/>
    </source>
</evidence>
<dbReference type="PANTHER" id="PTHR23001">
    <property type="entry name" value="EUKARYOTIC TRANSLATION INITIATION FACTOR"/>
    <property type="match status" value="1"/>
</dbReference>
<keyword evidence="2 8" id="KW-0396">Initiation factor</keyword>
<proteinExistence type="inferred from homology"/>
<comment type="caution">
    <text evidence="8">The sequence shown here is derived from an EMBL/GenBank/DDBJ whole genome shotgun (WGS) entry which is preliminary data.</text>
</comment>
<evidence type="ECO:0000256" key="2">
    <source>
        <dbReference type="ARBA" id="ARBA00022540"/>
    </source>
</evidence>
<dbReference type="Pfam" id="PF02020">
    <property type="entry name" value="W2"/>
    <property type="match status" value="1"/>
</dbReference>
<dbReference type="Gene3D" id="2.20.25.350">
    <property type="match status" value="1"/>
</dbReference>
<dbReference type="Pfam" id="PF01873">
    <property type="entry name" value="eIF-5_eIF-2B"/>
    <property type="match status" value="1"/>
</dbReference>
<dbReference type="AlphaFoldDB" id="A0A1R1YPI9"/>
<dbReference type="Gene3D" id="1.25.40.180">
    <property type="match status" value="1"/>
</dbReference>
<dbReference type="SUPFAM" id="SSF100966">
    <property type="entry name" value="Translation initiation factor 2 beta, aIF2beta, N-terminal domain"/>
    <property type="match status" value="1"/>
</dbReference>
<dbReference type="InterPro" id="IPR016190">
    <property type="entry name" value="Transl_init_fac_IF2/IF5_Zn-bd"/>
</dbReference>
<dbReference type="FunFam" id="3.30.30.170:FF:000002">
    <property type="entry name" value="Eukaryotic translation initiation factor 5"/>
    <property type="match status" value="1"/>
</dbReference>
<comment type="similarity">
    <text evidence="1">Belongs to the eIF-2-beta/eIF-5 family.</text>
</comment>
<feature type="domain" description="W2" evidence="7">
    <location>
        <begin position="237"/>
        <end position="392"/>
    </location>
</feature>
<dbReference type="InterPro" id="IPR002735">
    <property type="entry name" value="Transl_init_fac_IF2/IF5_dom"/>
</dbReference>
<dbReference type="OrthoDB" id="10250831at2759"/>
<dbReference type="PROSITE" id="PS51363">
    <property type="entry name" value="W2"/>
    <property type="match status" value="1"/>
</dbReference>
<dbReference type="PANTHER" id="PTHR23001:SF7">
    <property type="entry name" value="EUKARYOTIC TRANSLATION INITIATION FACTOR 5"/>
    <property type="match status" value="1"/>
</dbReference>
<evidence type="ECO:0000313" key="9">
    <source>
        <dbReference type="Proteomes" id="UP000187429"/>
    </source>
</evidence>
<dbReference type="SUPFAM" id="SSF75689">
    <property type="entry name" value="Zinc-binding domain of translation initiation factor 2 beta"/>
    <property type="match status" value="1"/>
</dbReference>
<evidence type="ECO:0000313" key="8">
    <source>
        <dbReference type="EMBL" id="OMJ28818.1"/>
    </source>
</evidence>
<dbReference type="SMART" id="SM00515">
    <property type="entry name" value="eIF5C"/>
    <property type="match status" value="1"/>
</dbReference>
<keyword evidence="9" id="KW-1185">Reference proteome</keyword>
<feature type="region of interest" description="Disordered" evidence="6">
    <location>
        <begin position="139"/>
        <end position="184"/>
    </location>
</feature>
<evidence type="ECO:0000256" key="3">
    <source>
        <dbReference type="ARBA" id="ARBA00022741"/>
    </source>
</evidence>
<dbReference type="GO" id="GO:0005525">
    <property type="term" value="F:GTP binding"/>
    <property type="evidence" value="ECO:0007669"/>
    <property type="project" value="UniProtKB-KW"/>
</dbReference>
<gene>
    <name evidence="8" type="ORF">AYI69_g1695</name>
</gene>
<dbReference type="Gene3D" id="3.30.30.170">
    <property type="match status" value="1"/>
</dbReference>
<dbReference type="GO" id="GO:0001732">
    <property type="term" value="P:formation of cytoplasmic translation initiation complex"/>
    <property type="evidence" value="ECO:0007669"/>
    <property type="project" value="TreeGrafter"/>
</dbReference>
<evidence type="ECO:0000256" key="4">
    <source>
        <dbReference type="ARBA" id="ARBA00022917"/>
    </source>
</evidence>
<keyword evidence="3" id="KW-0547">Nucleotide-binding</keyword>
<dbReference type="InterPro" id="IPR016024">
    <property type="entry name" value="ARM-type_fold"/>
</dbReference>
<dbReference type="SMART" id="SM00653">
    <property type="entry name" value="eIF2B_5"/>
    <property type="match status" value="1"/>
</dbReference>
<dbReference type="GO" id="GO:0005829">
    <property type="term" value="C:cytosol"/>
    <property type="evidence" value="ECO:0007669"/>
    <property type="project" value="TreeGrafter"/>
</dbReference>
<dbReference type="InterPro" id="IPR016189">
    <property type="entry name" value="Transl_init_fac_IF2/IF5_N"/>
</dbReference>
<dbReference type="GO" id="GO:0071074">
    <property type="term" value="F:eukaryotic initiation factor eIF2 binding"/>
    <property type="evidence" value="ECO:0007669"/>
    <property type="project" value="TreeGrafter"/>
</dbReference>
<dbReference type="FunFam" id="2.20.25.350:FF:000001">
    <property type="entry name" value="Eukaryotic translation initiation factor 5"/>
    <property type="match status" value="1"/>
</dbReference>
<evidence type="ECO:0000259" key="7">
    <source>
        <dbReference type="PROSITE" id="PS51363"/>
    </source>
</evidence>
<accession>A0A1R1YPI9</accession>
<dbReference type="GO" id="GO:0005092">
    <property type="term" value="F:GDP-dissociation inhibitor activity"/>
    <property type="evidence" value="ECO:0007669"/>
    <property type="project" value="TreeGrafter"/>
</dbReference>
<feature type="compositionally biased region" description="Polar residues" evidence="6">
    <location>
        <begin position="158"/>
        <end position="174"/>
    </location>
</feature>
<dbReference type="SUPFAM" id="SSF48371">
    <property type="entry name" value="ARM repeat"/>
    <property type="match status" value="1"/>
</dbReference>
<reference evidence="9" key="1">
    <citation type="submission" date="2017-01" db="EMBL/GenBank/DDBJ databases">
        <authorList>
            <person name="Wang Y."/>
            <person name="White M."/>
            <person name="Kvist S."/>
            <person name="Moncalvo J.-M."/>
        </authorList>
    </citation>
    <scope>NUCLEOTIDE SEQUENCE [LARGE SCALE GENOMIC DNA]</scope>
    <source>
        <strain evidence="9">ID-206-W2</strain>
    </source>
</reference>
<dbReference type="GO" id="GO:0003743">
    <property type="term" value="F:translation initiation factor activity"/>
    <property type="evidence" value="ECO:0007669"/>
    <property type="project" value="UniProtKB-KW"/>
</dbReference>